<feature type="chain" id="PRO_5045160884" evidence="1">
    <location>
        <begin position="22"/>
        <end position="400"/>
    </location>
</feature>
<dbReference type="RefSeq" id="WP_345030355.1">
    <property type="nucleotide sequence ID" value="NZ_BAABEY010000026.1"/>
</dbReference>
<dbReference type="PANTHER" id="PTHR41244:SF1">
    <property type="entry name" value="GLYCOSYLTRANSFERASE"/>
    <property type="match status" value="1"/>
</dbReference>
<keyword evidence="3" id="KW-1185">Reference proteome</keyword>
<protein>
    <submittedName>
        <fullName evidence="2">Glycoside hydrolase family 99-like domain-containing protein</fullName>
    </submittedName>
</protein>
<organism evidence="2 3">
    <name type="scientific">Ravibacter arvi</name>
    <dbReference type="NCBI Taxonomy" id="2051041"/>
    <lineage>
        <taxon>Bacteria</taxon>
        <taxon>Pseudomonadati</taxon>
        <taxon>Bacteroidota</taxon>
        <taxon>Cytophagia</taxon>
        <taxon>Cytophagales</taxon>
        <taxon>Spirosomataceae</taxon>
        <taxon>Ravibacter</taxon>
    </lineage>
</organism>
<dbReference type="Gene3D" id="3.20.20.80">
    <property type="entry name" value="Glycosidases"/>
    <property type="match status" value="1"/>
</dbReference>
<evidence type="ECO:0000313" key="2">
    <source>
        <dbReference type="EMBL" id="GAA4442229.1"/>
    </source>
</evidence>
<name>A0ABP8M252_9BACT</name>
<comment type="caution">
    <text evidence="2">The sequence shown here is derived from an EMBL/GenBank/DDBJ whole genome shotgun (WGS) entry which is preliminary data.</text>
</comment>
<dbReference type="Proteomes" id="UP001501508">
    <property type="component" value="Unassembled WGS sequence"/>
</dbReference>
<dbReference type="InterPro" id="IPR032719">
    <property type="entry name" value="WbsX"/>
</dbReference>
<dbReference type="Pfam" id="PF14307">
    <property type="entry name" value="Glyco_tran_WbsX"/>
    <property type="match status" value="1"/>
</dbReference>
<dbReference type="EMBL" id="BAABEY010000026">
    <property type="protein sequence ID" value="GAA4442229.1"/>
    <property type="molecule type" value="Genomic_DNA"/>
</dbReference>
<proteinExistence type="predicted"/>
<reference evidence="3" key="1">
    <citation type="journal article" date="2019" name="Int. J. Syst. Evol. Microbiol.">
        <title>The Global Catalogue of Microorganisms (GCM) 10K type strain sequencing project: providing services to taxonomists for standard genome sequencing and annotation.</title>
        <authorList>
            <consortium name="The Broad Institute Genomics Platform"/>
            <consortium name="The Broad Institute Genome Sequencing Center for Infectious Disease"/>
            <person name="Wu L."/>
            <person name="Ma J."/>
        </authorList>
    </citation>
    <scope>NUCLEOTIDE SEQUENCE [LARGE SCALE GENOMIC DNA]</scope>
    <source>
        <strain evidence="3">JCM 31920</strain>
    </source>
</reference>
<feature type="signal peptide" evidence="1">
    <location>
        <begin position="1"/>
        <end position="21"/>
    </location>
</feature>
<dbReference type="PANTHER" id="PTHR41244">
    <property type="entry name" value="RHAMNAN SYNTHESIS F"/>
    <property type="match status" value="1"/>
</dbReference>
<sequence length="400" mass="46671">MKWFSYILASFIIISISPANSQKSSAARPEVAVVYYPHWHTYKHGNAWKGENWTEWQEMADAIPRFPGHEQPKVSSWGPFDESDPGWVEKEIDLAADHGIDVFLYDWYWYSGVKNMEEALENGFLKAKNRSRMKFALMWANHDRRDQFYPEYGVPRNIWLYSRHTEKDLIDVVNYGIKTYFKEPIYWRVNGELFFSIFETKKFIDQLGGPARTKEIFENIDRLLAEHGLPKMHWSGMVPNTEVAQMAEKAGFKSTSKYNISSSNKMSPDLTVNYSDLIDEHTSFWKSITADTRLPHMPVVTMGWDPTPRCRLDVPWPFKKIEYPYTQVVIGNTPEKFRELLGKSKRQVETDKSKHLNAILINAWNEWTEGAYLLPEKRTGTQYLEAIKNVYGLAPATRQK</sequence>
<keyword evidence="1" id="KW-0732">Signal</keyword>
<evidence type="ECO:0000256" key="1">
    <source>
        <dbReference type="SAM" id="SignalP"/>
    </source>
</evidence>
<evidence type="ECO:0000313" key="3">
    <source>
        <dbReference type="Proteomes" id="UP001501508"/>
    </source>
</evidence>
<gene>
    <name evidence="2" type="ORF">GCM10023091_28630</name>
</gene>
<accession>A0ABP8M252</accession>